<dbReference type="EMBL" id="OX596110">
    <property type="protein sequence ID" value="CAN0328404.1"/>
    <property type="molecule type" value="Genomic_DNA"/>
</dbReference>
<feature type="non-terminal residue" evidence="1">
    <location>
        <position position="106"/>
    </location>
</feature>
<protein>
    <submittedName>
        <fullName evidence="1">Uncharacterized protein</fullName>
    </submittedName>
</protein>
<dbReference type="Proteomes" id="UP001162501">
    <property type="component" value="Chromosome 26"/>
</dbReference>
<proteinExistence type="predicted"/>
<evidence type="ECO:0000313" key="2">
    <source>
        <dbReference type="Proteomes" id="UP001162501"/>
    </source>
</evidence>
<gene>
    <name evidence="1" type="ORF">MRATA1EN22A_LOCUS15745</name>
</gene>
<reference evidence="1" key="2">
    <citation type="submission" date="2025-03" db="EMBL/GenBank/DDBJ databases">
        <authorList>
            <consortium name="ELIXIR-Norway"/>
            <consortium name="Elixir Norway"/>
        </authorList>
    </citation>
    <scope>NUCLEOTIDE SEQUENCE</scope>
</reference>
<accession>A0AC59Z9H6</accession>
<reference evidence="1" key="1">
    <citation type="submission" date="2023-05" db="EMBL/GenBank/DDBJ databases">
        <authorList>
            <consortium name="ELIXIR-Norway"/>
        </authorList>
    </citation>
    <scope>NUCLEOTIDE SEQUENCE</scope>
</reference>
<sequence length="106" mass="11618">MTCSLGDGSQNHSPAENRREPPGLLLYGLDLPAQEVLQEDGQGESSKKGPLMGDLESFGEEGHQCSRTAGLFLEGQRRTETDSRDANRGLQLRLCCFNAAQLWSDH</sequence>
<evidence type="ECO:0000313" key="1">
    <source>
        <dbReference type="EMBL" id="CAN0328404.1"/>
    </source>
</evidence>
<organism evidence="1 2">
    <name type="scientific">Rangifer tarandus platyrhynchus</name>
    <name type="common">Svalbard reindeer</name>
    <dbReference type="NCBI Taxonomy" id="3082113"/>
    <lineage>
        <taxon>Eukaryota</taxon>
        <taxon>Metazoa</taxon>
        <taxon>Chordata</taxon>
        <taxon>Craniata</taxon>
        <taxon>Vertebrata</taxon>
        <taxon>Euteleostomi</taxon>
        <taxon>Mammalia</taxon>
        <taxon>Eutheria</taxon>
        <taxon>Laurasiatheria</taxon>
        <taxon>Artiodactyla</taxon>
        <taxon>Ruminantia</taxon>
        <taxon>Pecora</taxon>
        <taxon>Cervidae</taxon>
        <taxon>Odocoileinae</taxon>
        <taxon>Rangifer</taxon>
    </lineage>
</organism>
<name>A0AC59Z9H6_RANTA</name>